<dbReference type="AlphaFoldDB" id="A0A1J9S972"/>
<evidence type="ECO:0000313" key="6">
    <source>
        <dbReference type="Proteomes" id="UP000183809"/>
    </source>
</evidence>
<dbReference type="GeneID" id="31019457"/>
<feature type="compositionally biased region" description="Polar residues" evidence="2">
    <location>
        <begin position="576"/>
        <end position="596"/>
    </location>
</feature>
<dbReference type="GO" id="GO:0006338">
    <property type="term" value="P:chromatin remodeling"/>
    <property type="evidence" value="ECO:0007669"/>
    <property type="project" value="InterPro"/>
</dbReference>
<feature type="compositionally biased region" description="Low complexity" evidence="2">
    <location>
        <begin position="667"/>
        <end position="691"/>
    </location>
</feature>
<protein>
    <recommendedName>
        <fullName evidence="7">DUF1750-domain-containing protein</fullName>
    </recommendedName>
</protein>
<feature type="region of interest" description="Disordered" evidence="2">
    <location>
        <begin position="630"/>
        <end position="691"/>
    </location>
</feature>
<feature type="region of interest" description="Disordered" evidence="2">
    <location>
        <begin position="423"/>
        <end position="455"/>
    </location>
</feature>
<evidence type="ECO:0000256" key="2">
    <source>
        <dbReference type="SAM" id="MobiDB-lite"/>
    </source>
</evidence>
<feature type="compositionally biased region" description="Polar residues" evidence="2">
    <location>
        <begin position="535"/>
        <end position="567"/>
    </location>
</feature>
<dbReference type="EMBL" id="MNUE01000008">
    <property type="protein sequence ID" value="OJD37055.1"/>
    <property type="molecule type" value="Genomic_DNA"/>
</dbReference>
<evidence type="ECO:0000313" key="5">
    <source>
        <dbReference type="EMBL" id="OJD37055.1"/>
    </source>
</evidence>
<proteinExistence type="predicted"/>
<keyword evidence="6" id="KW-1185">Reference proteome</keyword>
<evidence type="ECO:0000259" key="3">
    <source>
        <dbReference type="Pfam" id="PF08549"/>
    </source>
</evidence>
<feature type="domain" description="SWI/SNF and RSC complexes subunit Ssr4 C-terminal" evidence="4">
    <location>
        <begin position="285"/>
        <end position="737"/>
    </location>
</feature>
<evidence type="ECO:0008006" key="7">
    <source>
        <dbReference type="Google" id="ProtNLM"/>
    </source>
</evidence>
<reference evidence="5 6" key="1">
    <citation type="submission" date="2016-10" db="EMBL/GenBank/DDBJ databases">
        <title>Proteomics and genomics reveal pathogen-plant mechanisms compatible with a hemibiotrophic lifestyle of Diplodia corticola.</title>
        <authorList>
            <person name="Fernandes I."/>
            <person name="De Jonge R."/>
            <person name="Van De Peer Y."/>
            <person name="Devreese B."/>
            <person name="Alves A."/>
            <person name="Esteves A.C."/>
        </authorList>
    </citation>
    <scope>NUCLEOTIDE SEQUENCE [LARGE SCALE GENOMIC DNA]</scope>
    <source>
        <strain evidence="5 6">CBS 112549</strain>
    </source>
</reference>
<dbReference type="Proteomes" id="UP000183809">
    <property type="component" value="Unassembled WGS sequence"/>
</dbReference>
<feature type="domain" description="SWI/SNF and RSC complexes subunit Ssr4 N-terminal" evidence="3">
    <location>
        <begin position="2"/>
        <end position="212"/>
    </location>
</feature>
<dbReference type="Pfam" id="PF20497">
    <property type="entry name" value="SWI-SNF_Ssr4_C"/>
    <property type="match status" value="1"/>
</dbReference>
<feature type="region of interest" description="Disordered" evidence="2">
    <location>
        <begin position="727"/>
        <end position="746"/>
    </location>
</feature>
<evidence type="ECO:0000259" key="4">
    <source>
        <dbReference type="Pfam" id="PF20497"/>
    </source>
</evidence>
<feature type="compositionally biased region" description="Basic and acidic residues" evidence="2">
    <location>
        <begin position="423"/>
        <end position="441"/>
    </location>
</feature>
<dbReference type="STRING" id="236234.A0A1J9S972"/>
<dbReference type="InterPro" id="IPR046464">
    <property type="entry name" value="SWI-SNF_Ssr4_C"/>
</dbReference>
<keyword evidence="1" id="KW-0175">Coiled coil</keyword>
<dbReference type="OrthoDB" id="5321006at2759"/>
<dbReference type="InterPro" id="IPR013859">
    <property type="entry name" value="Ssr4_N"/>
</dbReference>
<name>A0A1J9S972_9PEZI</name>
<evidence type="ECO:0000256" key="1">
    <source>
        <dbReference type="SAM" id="Coils"/>
    </source>
</evidence>
<feature type="coiled-coil region" evidence="1">
    <location>
        <begin position="384"/>
        <end position="415"/>
    </location>
</feature>
<feature type="region of interest" description="Disordered" evidence="2">
    <location>
        <begin position="485"/>
        <end position="603"/>
    </location>
</feature>
<organism evidence="5 6">
    <name type="scientific">Diplodia corticola</name>
    <dbReference type="NCBI Taxonomy" id="236234"/>
    <lineage>
        <taxon>Eukaryota</taxon>
        <taxon>Fungi</taxon>
        <taxon>Dikarya</taxon>
        <taxon>Ascomycota</taxon>
        <taxon>Pezizomycotina</taxon>
        <taxon>Dothideomycetes</taxon>
        <taxon>Dothideomycetes incertae sedis</taxon>
        <taxon>Botryosphaeriales</taxon>
        <taxon>Botryosphaeriaceae</taxon>
        <taxon>Diplodia</taxon>
    </lineage>
</organism>
<sequence length="746" mass="79910">MQDPSYGVPQFLLPHVHLISSFRYPTLAHLSIEQAVDFLLQAPKAVKDMAPMAWQYFQNPPTDGTVFLEWQPVNQRSNAYASDGYFWADPESSFTYESQRGYTVEILVRRSGYRPGYEQITSHQRHRYRIVSRNPASQGPIPDQALFIVHYSQAEPQARVPTNRIAINAEMQKTMQERRFLEGQGQLMERKFMLHDRHNWPNISFPGTGQMQQGHVPPGGMYPGHPMQAAAGGFRQPQFYPPGQASAIGPSPAKRPRNGAPAHLPGNVPAGMPAAAVGMPHDTTIEDEENTAIGDLLDHLTPRDISTMRYIQHHEWMEEVFSSPFAAGQIMPVDLGLGLMGELSHLTEGLFDAPGASSLPGGPKPPAAPKQYQKLSKEKYKDFEDRVNKFLENEEAELEKMRAEHEKKMAELTKSKTYVQAERRLRDAAFTDARTARRKSDSQSASPQSEGGDASIKFNEVIADVEKSLGVTIAPRKNVNCVEKGGLVEEPPAPAATNGNEANGTDNAINIGESNGSIEDSAMDGDDSAAGLLDQYTSNSLVSTPGGSSLQVPPISQSDSHGQSANATPGGMAHSGQAQGQNQSTTPAQGDNSNGDNGMDLIEGMDLDLDMTGMGGDGSTDKAADDWVMVGSNNMNDSDAGGEGGQAKDASAGSAGGHGNMDTPDLTTTSGQGQDGTTTSAPASAAGNTPGMFDATDFSAFDTAGDALADYTGGDDLDLGLEGDAFGDAFHGTETRNDIDDDEVDS</sequence>
<dbReference type="Pfam" id="PF08549">
    <property type="entry name" value="SWI-SNF_Ssr4_N"/>
    <property type="match status" value="1"/>
</dbReference>
<dbReference type="RefSeq" id="XP_020133296.1">
    <property type="nucleotide sequence ID" value="XM_020279195.1"/>
</dbReference>
<comment type="caution">
    <text evidence="5">The sequence shown here is derived from an EMBL/GenBank/DDBJ whole genome shotgun (WGS) entry which is preliminary data.</text>
</comment>
<accession>A0A1J9S972</accession>
<feature type="compositionally biased region" description="Polar residues" evidence="2">
    <location>
        <begin position="497"/>
        <end position="518"/>
    </location>
</feature>
<gene>
    <name evidence="5" type="ORF">BKCO1_8000102</name>
</gene>